<dbReference type="RefSeq" id="XP_022955779.1">
    <property type="nucleotide sequence ID" value="XM_023100011.1"/>
</dbReference>
<dbReference type="InterPro" id="IPR044171">
    <property type="entry name" value="LAX2-like"/>
</dbReference>
<reference evidence="3" key="1">
    <citation type="submission" date="2025-08" db="UniProtKB">
        <authorList>
            <consortium name="RefSeq"/>
        </authorList>
    </citation>
    <scope>IDENTIFICATION</scope>
    <source>
        <tissue evidence="3">Young leaves</tissue>
    </source>
</reference>
<sequence>MPPSIPPDMTMVAALNHLSKHPPCGGPGGGDHLMNGGPPICDQYSSSSCIGSNPPMADDDDSSPNSLHHQSPSNTDHDAWLQLSIGRVGVGGDQYEIPRTTSPLVELDLLPGSHHPRDIPTDPTWVSNISSPEAVITSKTETEIETGIRMPLCSSFNLTDINVAQTYPSTSTMLSSSSFHSSIPSIRVDAMAAGTSSDIRIINPPRRPGSGIWFTLKALENQRKQPFLPQISKSYLRIKDEKIKVRLIMKYLVNKLNLDTESEVEIRCRGQEVVPFWTLADVRDRIWCSSSSDSPITCSPHSSTLNHLMLLHYGRKD</sequence>
<dbReference type="KEGG" id="cmos:111457668"/>
<feature type="compositionally biased region" description="Polar residues" evidence="1">
    <location>
        <begin position="63"/>
        <end position="74"/>
    </location>
</feature>
<organism evidence="2 3">
    <name type="scientific">Cucurbita moschata</name>
    <name type="common">Winter crookneck squash</name>
    <name type="synonym">Cucurbita pepo var. moschata</name>
    <dbReference type="NCBI Taxonomy" id="3662"/>
    <lineage>
        <taxon>Eukaryota</taxon>
        <taxon>Viridiplantae</taxon>
        <taxon>Streptophyta</taxon>
        <taxon>Embryophyta</taxon>
        <taxon>Tracheophyta</taxon>
        <taxon>Spermatophyta</taxon>
        <taxon>Magnoliopsida</taxon>
        <taxon>eudicotyledons</taxon>
        <taxon>Gunneridae</taxon>
        <taxon>Pentapetalae</taxon>
        <taxon>rosids</taxon>
        <taxon>fabids</taxon>
        <taxon>Cucurbitales</taxon>
        <taxon>Cucurbitaceae</taxon>
        <taxon>Cucurbiteae</taxon>
        <taxon>Cucurbita</taxon>
    </lineage>
</organism>
<feature type="region of interest" description="Disordered" evidence="1">
    <location>
        <begin position="45"/>
        <end position="76"/>
    </location>
</feature>
<accession>A0A6J1GX93</accession>
<evidence type="ECO:0000313" key="2">
    <source>
        <dbReference type="Proteomes" id="UP000504609"/>
    </source>
</evidence>
<dbReference type="PANTHER" id="PTHR47290:SF4">
    <property type="entry name" value="RING FINGER PROTEIN"/>
    <property type="match status" value="1"/>
</dbReference>
<proteinExistence type="predicted"/>
<dbReference type="Gene3D" id="3.10.20.90">
    <property type="entry name" value="Phosphatidylinositol 3-kinase Catalytic Subunit, Chain A, domain 1"/>
    <property type="match status" value="1"/>
</dbReference>
<gene>
    <name evidence="3" type="primary">LOC111457668</name>
</gene>
<name>A0A6J1GX93_CUCMO</name>
<keyword evidence="2" id="KW-1185">Reference proteome</keyword>
<dbReference type="PANTHER" id="PTHR47290">
    <property type="entry name" value="RING FINGER PROTEIN"/>
    <property type="match status" value="1"/>
</dbReference>
<protein>
    <submittedName>
        <fullName evidence="3">Uncharacterized protein LOC111457668 isoform X1</fullName>
    </submittedName>
</protein>
<dbReference type="Proteomes" id="UP000504609">
    <property type="component" value="Unplaced"/>
</dbReference>
<evidence type="ECO:0000256" key="1">
    <source>
        <dbReference type="SAM" id="MobiDB-lite"/>
    </source>
</evidence>
<dbReference type="GeneID" id="111457668"/>
<evidence type="ECO:0000313" key="3">
    <source>
        <dbReference type="RefSeq" id="XP_022955779.1"/>
    </source>
</evidence>
<dbReference type="AlphaFoldDB" id="A0A6J1GX93"/>